<feature type="compositionally biased region" description="Basic residues" evidence="14">
    <location>
        <begin position="1"/>
        <end position="10"/>
    </location>
</feature>
<evidence type="ECO:0000256" key="10">
    <source>
        <dbReference type="ARBA" id="ARBA00023163"/>
    </source>
</evidence>
<keyword evidence="7" id="KW-0949">S-adenosyl-L-methionine</keyword>
<name>A0AAN9DGP8_9TELE</name>
<dbReference type="GO" id="GO:0005634">
    <property type="term" value="C:nucleus"/>
    <property type="evidence" value="ECO:0007669"/>
    <property type="project" value="UniProtKB-SubCell"/>
</dbReference>
<comment type="caution">
    <text evidence="16">The sequence shown here is derived from an EMBL/GenBank/DDBJ whole genome shotgun (WGS) entry which is preliminary data.</text>
</comment>
<sequence>MGKGKKSSKRRPGDEKAEQAKENKHGKPTTCQVQLTIHGCLNQSKPLRNNPLIPILEDNSAADTSKQSEGKDADELNAPKQENTGKILNYAHHDQIDAPQKDSGTRKQTKSGLRMNAEKSTDRKLKGKESELNRKVTDYYPIRRSCRKSKAELKCEKQQHIDDLLRNDVEEGLKVKCIEGKGRGIFAARAFKKDQFVVEYHGDLLEIADAKAREAQYAQDPSTGCYMYYFRYHDKTYCVDATKETNRLGRLINHSKNGNLQTKLHDLNGTPHLIFLASRDLEEDEELLYDYGDRSKEALAAHPWLKH</sequence>
<evidence type="ECO:0000256" key="7">
    <source>
        <dbReference type="ARBA" id="ARBA00022691"/>
    </source>
</evidence>
<dbReference type="PANTHER" id="PTHR46167:SF1">
    <property type="entry name" value="N-LYSINE METHYLTRANSFERASE KMT5A"/>
    <property type="match status" value="1"/>
</dbReference>
<feature type="compositionally biased region" description="Basic and acidic residues" evidence="14">
    <location>
        <begin position="93"/>
        <end position="105"/>
    </location>
</feature>
<dbReference type="SUPFAM" id="SSF82199">
    <property type="entry name" value="SET domain"/>
    <property type="match status" value="1"/>
</dbReference>
<accession>A0AAN9DGP8</accession>
<keyword evidence="9" id="KW-0805">Transcription regulation</keyword>
<dbReference type="Proteomes" id="UP001364617">
    <property type="component" value="Unassembled WGS sequence"/>
</dbReference>
<evidence type="ECO:0000256" key="14">
    <source>
        <dbReference type="SAM" id="MobiDB-lite"/>
    </source>
</evidence>
<dbReference type="GO" id="GO:0032259">
    <property type="term" value="P:methylation"/>
    <property type="evidence" value="ECO:0007669"/>
    <property type="project" value="UniProtKB-KW"/>
</dbReference>
<feature type="domain" description="SET" evidence="15">
    <location>
        <begin position="171"/>
        <end position="292"/>
    </location>
</feature>
<comment type="catalytic activity">
    <reaction evidence="12">
        <text>L-lysyl(20)-[histone H4] + S-adenosyl-L-methionine = N(6)-methyl-L-lysyl(20)-[histone H4] + S-adenosyl-L-homocysteine + H(+)</text>
        <dbReference type="Rhea" id="RHEA:60344"/>
        <dbReference type="Rhea" id="RHEA-COMP:15554"/>
        <dbReference type="Rhea" id="RHEA-COMP:15555"/>
        <dbReference type="ChEBI" id="CHEBI:15378"/>
        <dbReference type="ChEBI" id="CHEBI:29969"/>
        <dbReference type="ChEBI" id="CHEBI:57856"/>
        <dbReference type="ChEBI" id="CHEBI:59789"/>
        <dbReference type="ChEBI" id="CHEBI:61929"/>
        <dbReference type="EC" id="2.1.1.361"/>
    </reaction>
</comment>
<keyword evidence="4" id="KW-0158">Chromosome</keyword>
<dbReference type="EC" id="2.1.1.361" evidence="3"/>
<evidence type="ECO:0000256" key="9">
    <source>
        <dbReference type="ARBA" id="ARBA00023015"/>
    </source>
</evidence>
<reference evidence="16 17" key="1">
    <citation type="submission" date="2024-02" db="EMBL/GenBank/DDBJ databases">
        <title>Chromosome-level genome assembly of the Eurasian Minnow (Phoxinus phoxinus).</title>
        <authorList>
            <person name="Oriowo T.O."/>
            <person name="Martin S."/>
            <person name="Stange M."/>
            <person name="Chrysostomakis Y."/>
            <person name="Brown T."/>
            <person name="Winkler S."/>
            <person name="Kukowka S."/>
            <person name="Myers E.W."/>
            <person name="Bohne A."/>
        </authorList>
    </citation>
    <scope>NUCLEOTIDE SEQUENCE [LARGE SCALE GENOMIC DNA]</scope>
    <source>
        <strain evidence="16">ZFMK-TIS-60720</strain>
        <tissue evidence="16">Whole Organism</tissue>
    </source>
</reference>
<keyword evidence="6" id="KW-0808">Transferase</keyword>
<dbReference type="InterPro" id="IPR046341">
    <property type="entry name" value="SET_dom_sf"/>
</dbReference>
<dbReference type="CDD" id="cd10528">
    <property type="entry name" value="SET_SETD8"/>
    <property type="match status" value="1"/>
</dbReference>
<dbReference type="Pfam" id="PF00856">
    <property type="entry name" value="SET"/>
    <property type="match status" value="1"/>
</dbReference>
<feature type="compositionally biased region" description="Basic and acidic residues" evidence="14">
    <location>
        <begin position="116"/>
        <end position="129"/>
    </location>
</feature>
<keyword evidence="11" id="KW-0539">Nucleus</keyword>
<comment type="subcellular location">
    <subcellularLocation>
        <location evidence="2">Chromosome</location>
    </subcellularLocation>
    <subcellularLocation>
        <location evidence="1">Nucleus</location>
    </subcellularLocation>
</comment>
<feature type="region of interest" description="Disordered" evidence="14">
    <location>
        <begin position="93"/>
        <end position="129"/>
    </location>
</feature>
<proteinExistence type="predicted"/>
<dbReference type="PANTHER" id="PTHR46167">
    <property type="entry name" value="N-LYSINE METHYLTRANSFERASE KMT5A"/>
    <property type="match status" value="1"/>
</dbReference>
<dbReference type="PROSITE" id="PS51571">
    <property type="entry name" value="SAM_MT43_PR_SET"/>
    <property type="match status" value="1"/>
</dbReference>
<dbReference type="SMART" id="SM00317">
    <property type="entry name" value="SET"/>
    <property type="match status" value="1"/>
</dbReference>
<dbReference type="GO" id="GO:0005700">
    <property type="term" value="C:polytene chromosome"/>
    <property type="evidence" value="ECO:0007669"/>
    <property type="project" value="TreeGrafter"/>
</dbReference>
<evidence type="ECO:0000256" key="11">
    <source>
        <dbReference type="ARBA" id="ARBA00023242"/>
    </source>
</evidence>
<keyword evidence="5" id="KW-0489">Methyltransferase</keyword>
<feature type="compositionally biased region" description="Basic and acidic residues" evidence="14">
    <location>
        <begin position="11"/>
        <end position="25"/>
    </location>
</feature>
<organism evidence="16 17">
    <name type="scientific">Phoxinus phoxinus</name>
    <name type="common">Eurasian minnow</name>
    <dbReference type="NCBI Taxonomy" id="58324"/>
    <lineage>
        <taxon>Eukaryota</taxon>
        <taxon>Metazoa</taxon>
        <taxon>Chordata</taxon>
        <taxon>Craniata</taxon>
        <taxon>Vertebrata</taxon>
        <taxon>Euteleostomi</taxon>
        <taxon>Actinopterygii</taxon>
        <taxon>Neopterygii</taxon>
        <taxon>Teleostei</taxon>
        <taxon>Ostariophysi</taxon>
        <taxon>Cypriniformes</taxon>
        <taxon>Leuciscidae</taxon>
        <taxon>Phoxininae</taxon>
        <taxon>Phoxinus</taxon>
    </lineage>
</organism>
<dbReference type="PROSITE" id="PS50280">
    <property type="entry name" value="SET"/>
    <property type="match status" value="1"/>
</dbReference>
<evidence type="ECO:0000313" key="17">
    <source>
        <dbReference type="Proteomes" id="UP001364617"/>
    </source>
</evidence>
<evidence type="ECO:0000256" key="12">
    <source>
        <dbReference type="ARBA" id="ARBA00047784"/>
    </source>
</evidence>
<evidence type="ECO:0000256" key="4">
    <source>
        <dbReference type="ARBA" id="ARBA00022454"/>
    </source>
</evidence>
<keyword evidence="8" id="KW-0156">Chromatin regulator</keyword>
<keyword evidence="17" id="KW-1185">Reference proteome</keyword>
<evidence type="ECO:0000256" key="6">
    <source>
        <dbReference type="ARBA" id="ARBA00022679"/>
    </source>
</evidence>
<dbReference type="GO" id="GO:0043516">
    <property type="term" value="P:regulation of DNA damage response, signal transduction by p53 class mediator"/>
    <property type="evidence" value="ECO:0007669"/>
    <property type="project" value="TreeGrafter"/>
</dbReference>
<protein>
    <recommendedName>
        <fullName evidence="3">[histone H4]-lysine(20) N-methyltransferase</fullName>
        <ecNumber evidence="3">2.1.1.361</ecNumber>
    </recommendedName>
</protein>
<dbReference type="GO" id="GO:0140944">
    <property type="term" value="F:histone H4K20 monomethyltransferase activity"/>
    <property type="evidence" value="ECO:0007669"/>
    <property type="project" value="UniProtKB-EC"/>
</dbReference>
<feature type="region of interest" description="Disordered" evidence="14">
    <location>
        <begin position="1"/>
        <end position="31"/>
    </location>
</feature>
<keyword evidence="10" id="KW-0804">Transcription</keyword>
<dbReference type="InterPro" id="IPR016858">
    <property type="entry name" value="KMT5A-like"/>
</dbReference>
<dbReference type="AlphaFoldDB" id="A0AAN9DGP8"/>
<evidence type="ECO:0000256" key="5">
    <source>
        <dbReference type="ARBA" id="ARBA00022603"/>
    </source>
</evidence>
<gene>
    <name evidence="16" type="ORF">R3I93_003762</name>
</gene>
<evidence type="ECO:0000256" key="8">
    <source>
        <dbReference type="ARBA" id="ARBA00022853"/>
    </source>
</evidence>
<evidence type="ECO:0000313" key="16">
    <source>
        <dbReference type="EMBL" id="KAK7174029.1"/>
    </source>
</evidence>
<evidence type="ECO:0000256" key="1">
    <source>
        <dbReference type="ARBA" id="ARBA00004123"/>
    </source>
</evidence>
<evidence type="ECO:0000256" key="3">
    <source>
        <dbReference type="ARBA" id="ARBA00012187"/>
    </source>
</evidence>
<dbReference type="EMBL" id="JAYKXH010000003">
    <property type="protein sequence ID" value="KAK7174029.1"/>
    <property type="molecule type" value="Genomic_DNA"/>
</dbReference>
<dbReference type="InterPro" id="IPR001214">
    <property type="entry name" value="SET_dom"/>
</dbReference>
<dbReference type="GO" id="GO:0006357">
    <property type="term" value="P:regulation of transcription by RNA polymerase II"/>
    <property type="evidence" value="ECO:0007669"/>
    <property type="project" value="TreeGrafter"/>
</dbReference>
<evidence type="ECO:0000256" key="2">
    <source>
        <dbReference type="ARBA" id="ARBA00004286"/>
    </source>
</evidence>
<comment type="catalytic activity">
    <reaction evidence="13">
        <text>L-lysyl-[protein] + S-adenosyl-L-methionine = N(6)-methyl-L-lysyl-[protein] + S-adenosyl-L-homocysteine + H(+)</text>
        <dbReference type="Rhea" id="RHEA:51736"/>
        <dbReference type="Rhea" id="RHEA-COMP:9752"/>
        <dbReference type="Rhea" id="RHEA-COMP:13053"/>
        <dbReference type="ChEBI" id="CHEBI:15378"/>
        <dbReference type="ChEBI" id="CHEBI:29969"/>
        <dbReference type="ChEBI" id="CHEBI:57856"/>
        <dbReference type="ChEBI" id="CHEBI:59789"/>
        <dbReference type="ChEBI" id="CHEBI:61929"/>
    </reaction>
</comment>
<dbReference type="Gene3D" id="2.170.270.10">
    <property type="entry name" value="SET domain"/>
    <property type="match status" value="1"/>
</dbReference>
<dbReference type="InterPro" id="IPR051760">
    <property type="entry name" value="KMT5A"/>
</dbReference>
<evidence type="ECO:0000259" key="15">
    <source>
        <dbReference type="PROSITE" id="PS50280"/>
    </source>
</evidence>
<dbReference type="InterPro" id="IPR047266">
    <property type="entry name" value="KMT5A-like_SET"/>
</dbReference>
<evidence type="ECO:0000256" key="13">
    <source>
        <dbReference type="ARBA" id="ARBA00048985"/>
    </source>
</evidence>